<dbReference type="EMBL" id="JAJFAZ020000003">
    <property type="protein sequence ID" value="KAI5336149.1"/>
    <property type="molecule type" value="Genomic_DNA"/>
</dbReference>
<gene>
    <name evidence="1" type="ORF">L3X38_015415</name>
</gene>
<sequence length="82" mass="9787">MTRPADTEDTYNCEALFHVNIQKDVDLQITKRCTFKFAIRNRYIDEVTCEVVPLELCQVILSSPYLCDRDVIHYQRLRKYDL</sequence>
<evidence type="ECO:0000313" key="2">
    <source>
        <dbReference type="Proteomes" id="UP001054821"/>
    </source>
</evidence>
<keyword evidence="2" id="KW-1185">Reference proteome</keyword>
<dbReference type="AlphaFoldDB" id="A0AAD4W3D4"/>
<protein>
    <submittedName>
        <fullName evidence="1">Uncharacterized protein</fullName>
    </submittedName>
</protein>
<comment type="caution">
    <text evidence="1">The sequence shown here is derived from an EMBL/GenBank/DDBJ whole genome shotgun (WGS) entry which is preliminary data.</text>
</comment>
<organism evidence="1 2">
    <name type="scientific">Prunus dulcis</name>
    <name type="common">Almond</name>
    <name type="synonym">Amygdalus dulcis</name>
    <dbReference type="NCBI Taxonomy" id="3755"/>
    <lineage>
        <taxon>Eukaryota</taxon>
        <taxon>Viridiplantae</taxon>
        <taxon>Streptophyta</taxon>
        <taxon>Embryophyta</taxon>
        <taxon>Tracheophyta</taxon>
        <taxon>Spermatophyta</taxon>
        <taxon>Magnoliopsida</taxon>
        <taxon>eudicotyledons</taxon>
        <taxon>Gunneridae</taxon>
        <taxon>Pentapetalae</taxon>
        <taxon>rosids</taxon>
        <taxon>fabids</taxon>
        <taxon>Rosales</taxon>
        <taxon>Rosaceae</taxon>
        <taxon>Amygdaloideae</taxon>
        <taxon>Amygdaleae</taxon>
        <taxon>Prunus</taxon>
    </lineage>
</organism>
<dbReference type="Proteomes" id="UP001054821">
    <property type="component" value="Chromosome 3"/>
</dbReference>
<evidence type="ECO:0000313" key="1">
    <source>
        <dbReference type="EMBL" id="KAI5336149.1"/>
    </source>
</evidence>
<accession>A0AAD4W3D4</accession>
<reference evidence="1 2" key="1">
    <citation type="journal article" date="2022" name="G3 (Bethesda)">
        <title>Whole-genome sequence and methylome profiling of the almond [Prunus dulcis (Mill.) D.A. Webb] cultivar 'Nonpareil'.</title>
        <authorList>
            <person name="D'Amico-Willman K.M."/>
            <person name="Ouma W.Z."/>
            <person name="Meulia T."/>
            <person name="Sideli G.M."/>
            <person name="Gradziel T.M."/>
            <person name="Fresnedo-Ramirez J."/>
        </authorList>
    </citation>
    <scope>NUCLEOTIDE SEQUENCE [LARGE SCALE GENOMIC DNA]</scope>
    <source>
        <strain evidence="1">Clone GOH B32 T37-40</strain>
    </source>
</reference>
<proteinExistence type="predicted"/>
<name>A0AAD4W3D4_PRUDU</name>